<sequence length="341" mass="36317">MEEFEQNYLRFKDPALAVVGGIGAALVIATLPHVYLENIVGLTGLSEIVPVAAPPLGNTARSLIAIAAGLVSASAIYFILNRKGDPDMGVALREQIIASEAEQAERELEAEAGKSRFTMPKLAFNAKSLTRFLKKPKKKPAEKKVMDLADLPMLREGDRHPDAPARRPIFADSDLGTPLASEIPQFEQEAPVPEPAPVMEQVAAAMPAVASEVEEPLELQEPLEPQVAAEPVTEAVEAQPEDLSGLSVSQLADRLEFSLRRLKQLEIASRSVESVVAAKEAAEPVAPTAEATAPAPAVEAAVPALKSVDTVPAPDRNPRQADMDAALKAALGTLERMTAQR</sequence>
<gene>
    <name evidence="2" type="ORF">SAMN02745824_0205</name>
</gene>
<reference evidence="3" key="1">
    <citation type="submission" date="2016-11" db="EMBL/GenBank/DDBJ databases">
        <authorList>
            <person name="Varghese N."/>
            <person name="Submissions S."/>
        </authorList>
    </citation>
    <scope>NUCLEOTIDE SEQUENCE [LARGE SCALE GENOMIC DNA]</scope>
    <source>
        <strain evidence="3">DSM 22363</strain>
    </source>
</reference>
<dbReference type="AlphaFoldDB" id="A0A1N6CMS6"/>
<evidence type="ECO:0000313" key="3">
    <source>
        <dbReference type="Proteomes" id="UP000185192"/>
    </source>
</evidence>
<dbReference type="STRING" id="1123272.SAMN02745824_0205"/>
<evidence type="ECO:0000313" key="2">
    <source>
        <dbReference type="EMBL" id="SIN59674.1"/>
    </source>
</evidence>
<dbReference type="EMBL" id="FSQW01000001">
    <property type="protein sequence ID" value="SIN59674.1"/>
    <property type="molecule type" value="Genomic_DNA"/>
</dbReference>
<proteinExistence type="predicted"/>
<organism evidence="2 3">
    <name type="scientific">Parasphingorhabdus marina DSM 22363</name>
    <dbReference type="NCBI Taxonomy" id="1123272"/>
    <lineage>
        <taxon>Bacteria</taxon>
        <taxon>Pseudomonadati</taxon>
        <taxon>Pseudomonadota</taxon>
        <taxon>Alphaproteobacteria</taxon>
        <taxon>Sphingomonadales</taxon>
        <taxon>Sphingomonadaceae</taxon>
        <taxon>Parasphingorhabdus</taxon>
    </lineage>
</organism>
<evidence type="ECO:0000256" key="1">
    <source>
        <dbReference type="SAM" id="Phobius"/>
    </source>
</evidence>
<keyword evidence="3" id="KW-1185">Reference proteome</keyword>
<protein>
    <submittedName>
        <fullName evidence="2">Uncharacterized protein</fullName>
    </submittedName>
</protein>
<feature type="transmembrane region" description="Helical" evidence="1">
    <location>
        <begin position="15"/>
        <end position="36"/>
    </location>
</feature>
<keyword evidence="1" id="KW-0812">Transmembrane</keyword>
<keyword evidence="1" id="KW-0472">Membrane</keyword>
<keyword evidence="1" id="KW-1133">Transmembrane helix</keyword>
<dbReference type="OrthoDB" id="7594207at2"/>
<accession>A0A1N6CMS6</accession>
<dbReference type="RefSeq" id="WP_143182681.1">
    <property type="nucleotide sequence ID" value="NZ_FSQW01000001.1"/>
</dbReference>
<name>A0A1N6CMS6_9SPHN</name>
<dbReference type="Proteomes" id="UP000185192">
    <property type="component" value="Unassembled WGS sequence"/>
</dbReference>
<feature type="transmembrane region" description="Helical" evidence="1">
    <location>
        <begin position="60"/>
        <end position="80"/>
    </location>
</feature>